<comment type="caution">
    <text evidence="10">The sequence shown here is derived from an EMBL/GenBank/DDBJ whole genome shotgun (WGS) entry which is preliminary data.</text>
</comment>
<evidence type="ECO:0000313" key="10">
    <source>
        <dbReference type="EMBL" id="KPQ29409.1"/>
    </source>
</evidence>
<dbReference type="CDD" id="cd06261">
    <property type="entry name" value="TM_PBP2"/>
    <property type="match status" value="1"/>
</dbReference>
<dbReference type="InterPro" id="IPR035906">
    <property type="entry name" value="MetI-like_sf"/>
</dbReference>
<proteinExistence type="inferred from homology"/>
<evidence type="ECO:0000256" key="2">
    <source>
        <dbReference type="ARBA" id="ARBA00022448"/>
    </source>
</evidence>
<dbReference type="Gene3D" id="1.10.3720.10">
    <property type="entry name" value="MetI-like"/>
    <property type="match status" value="1"/>
</dbReference>
<dbReference type="PANTHER" id="PTHR30151:SF0">
    <property type="entry name" value="ABC TRANSPORTER PERMEASE PROTEIN MJ0413-RELATED"/>
    <property type="match status" value="1"/>
</dbReference>
<evidence type="ECO:0000256" key="7">
    <source>
        <dbReference type="RuleBase" id="RU363032"/>
    </source>
</evidence>
<evidence type="ECO:0000259" key="9">
    <source>
        <dbReference type="PROSITE" id="PS50928"/>
    </source>
</evidence>
<reference evidence="10 11" key="1">
    <citation type="submission" date="2015-09" db="EMBL/GenBank/DDBJ databases">
        <title>Identification and resolution of microdiversity through metagenomic sequencing of parallel consortia.</title>
        <authorList>
            <person name="Nelson W.C."/>
            <person name="Romine M.F."/>
            <person name="Lindemann S.R."/>
        </authorList>
    </citation>
    <scope>NUCLEOTIDE SEQUENCE [LARGE SCALE GENOMIC DNA]</scope>
    <source>
        <strain evidence="10">HL-55</strain>
    </source>
</reference>
<feature type="transmembrane region" description="Helical" evidence="7">
    <location>
        <begin position="136"/>
        <end position="155"/>
    </location>
</feature>
<comment type="similarity">
    <text evidence="7">Belongs to the binding-protein-dependent transport system permease family.</text>
</comment>
<protein>
    <submittedName>
        <fullName evidence="10">NitT/TauT family transport system permease protein</fullName>
    </submittedName>
</protein>
<sequence>MTAKLSDKATGQTLVPAGSEEAANHKRSEYWFDFNQAIPGGQRLILGAAGWITFVLVWHITSQMDLAPERLYPGPVAVFSALQELFIEQSFLSDVMASLTRILVSFSIALVIALPLGILMGSFARVDAVLNPLMGAWRYLPAPAFIPLLLMWLGTGDTQKIALLLMGVVFFLIIMLADVTRQTPKVLIETAKTLGGGRRIILWTVLFRHSLPGYVDTCRQMLAVSWTYLVIAEIVAATDGIGAMMMRARRFVHVDDIMAGIVTIGVLGLLLDTVFRLIYRKSFPYLGRGHS</sequence>
<dbReference type="Pfam" id="PF00528">
    <property type="entry name" value="BPD_transp_1"/>
    <property type="match status" value="1"/>
</dbReference>
<evidence type="ECO:0000256" key="4">
    <source>
        <dbReference type="ARBA" id="ARBA00022692"/>
    </source>
</evidence>
<dbReference type="GO" id="GO:0055085">
    <property type="term" value="P:transmembrane transport"/>
    <property type="evidence" value="ECO:0007669"/>
    <property type="project" value="InterPro"/>
</dbReference>
<dbReference type="InterPro" id="IPR000515">
    <property type="entry name" value="MetI-like"/>
</dbReference>
<feature type="region of interest" description="Disordered" evidence="8">
    <location>
        <begin position="1"/>
        <end position="20"/>
    </location>
</feature>
<keyword evidence="5 7" id="KW-1133">Transmembrane helix</keyword>
<name>A0A0P7YFZ2_9GAMM</name>
<feature type="transmembrane region" description="Helical" evidence="7">
    <location>
        <begin position="44"/>
        <end position="61"/>
    </location>
</feature>
<gene>
    <name evidence="10" type="ORF">HLUCCX14_06110</name>
</gene>
<feature type="transmembrane region" description="Helical" evidence="7">
    <location>
        <begin position="226"/>
        <end position="245"/>
    </location>
</feature>
<accession>A0A0P7YFZ2</accession>
<dbReference type="PROSITE" id="PS50928">
    <property type="entry name" value="ABC_TM1"/>
    <property type="match status" value="1"/>
</dbReference>
<evidence type="ECO:0000313" key="11">
    <source>
        <dbReference type="Proteomes" id="UP000050416"/>
    </source>
</evidence>
<organism evidence="10 11">
    <name type="scientific">Marinobacter excellens HL-55</name>
    <dbReference type="NCBI Taxonomy" id="1305731"/>
    <lineage>
        <taxon>Bacteria</taxon>
        <taxon>Pseudomonadati</taxon>
        <taxon>Pseudomonadota</taxon>
        <taxon>Gammaproteobacteria</taxon>
        <taxon>Pseudomonadales</taxon>
        <taxon>Marinobacteraceae</taxon>
        <taxon>Marinobacter</taxon>
    </lineage>
</organism>
<evidence type="ECO:0000256" key="1">
    <source>
        <dbReference type="ARBA" id="ARBA00004651"/>
    </source>
</evidence>
<evidence type="ECO:0000256" key="5">
    <source>
        <dbReference type="ARBA" id="ARBA00022989"/>
    </source>
</evidence>
<dbReference type="STRING" id="1305731.GCA_000934705_00258"/>
<feature type="transmembrane region" description="Helical" evidence="7">
    <location>
        <begin position="257"/>
        <end position="279"/>
    </location>
</feature>
<keyword evidence="2 7" id="KW-0813">Transport</keyword>
<evidence type="ECO:0000256" key="3">
    <source>
        <dbReference type="ARBA" id="ARBA00022475"/>
    </source>
</evidence>
<dbReference type="GO" id="GO:0005886">
    <property type="term" value="C:plasma membrane"/>
    <property type="evidence" value="ECO:0007669"/>
    <property type="project" value="UniProtKB-SubCell"/>
</dbReference>
<feature type="transmembrane region" description="Helical" evidence="7">
    <location>
        <begin position="102"/>
        <end position="124"/>
    </location>
</feature>
<dbReference type="SUPFAM" id="SSF161098">
    <property type="entry name" value="MetI-like"/>
    <property type="match status" value="1"/>
</dbReference>
<keyword evidence="6 7" id="KW-0472">Membrane</keyword>
<dbReference type="EMBL" id="LJZQ01000006">
    <property type="protein sequence ID" value="KPQ29409.1"/>
    <property type="molecule type" value="Genomic_DNA"/>
</dbReference>
<evidence type="ECO:0000256" key="8">
    <source>
        <dbReference type="SAM" id="MobiDB-lite"/>
    </source>
</evidence>
<dbReference type="PANTHER" id="PTHR30151">
    <property type="entry name" value="ALKANE SULFONATE ABC TRANSPORTER-RELATED, MEMBRANE SUBUNIT"/>
    <property type="match status" value="1"/>
</dbReference>
<dbReference type="PATRIC" id="fig|1305731.5.peg.2729"/>
<dbReference type="Proteomes" id="UP000050416">
    <property type="component" value="Unassembled WGS sequence"/>
</dbReference>
<evidence type="ECO:0000256" key="6">
    <source>
        <dbReference type="ARBA" id="ARBA00023136"/>
    </source>
</evidence>
<comment type="subcellular location">
    <subcellularLocation>
        <location evidence="1 7">Cell membrane</location>
        <topology evidence="1 7">Multi-pass membrane protein</topology>
    </subcellularLocation>
</comment>
<keyword evidence="3" id="KW-1003">Cell membrane</keyword>
<feature type="transmembrane region" description="Helical" evidence="7">
    <location>
        <begin position="161"/>
        <end position="179"/>
    </location>
</feature>
<feature type="domain" description="ABC transmembrane type-1" evidence="9">
    <location>
        <begin position="95"/>
        <end position="279"/>
    </location>
</feature>
<keyword evidence="4 7" id="KW-0812">Transmembrane</keyword>
<dbReference type="AlphaFoldDB" id="A0A0P7YFZ2"/>